<gene>
    <name evidence="1" type="ORF">EYF80_010926</name>
</gene>
<keyword evidence="2" id="KW-1185">Reference proteome</keyword>
<protein>
    <submittedName>
        <fullName evidence="1">Uncharacterized protein</fullName>
    </submittedName>
</protein>
<reference evidence="1 2" key="1">
    <citation type="submission" date="2019-03" db="EMBL/GenBank/DDBJ databases">
        <title>First draft genome of Liparis tanakae, snailfish: a comprehensive survey of snailfish specific genes.</title>
        <authorList>
            <person name="Kim W."/>
            <person name="Song I."/>
            <person name="Jeong J.-H."/>
            <person name="Kim D."/>
            <person name="Kim S."/>
            <person name="Ryu S."/>
            <person name="Song J.Y."/>
            <person name="Lee S.K."/>
        </authorList>
    </citation>
    <scope>NUCLEOTIDE SEQUENCE [LARGE SCALE GENOMIC DNA]</scope>
    <source>
        <tissue evidence="1">Muscle</tissue>
    </source>
</reference>
<evidence type="ECO:0000313" key="2">
    <source>
        <dbReference type="Proteomes" id="UP000314294"/>
    </source>
</evidence>
<dbReference type="AlphaFoldDB" id="A0A4Z2ILI1"/>
<evidence type="ECO:0000313" key="1">
    <source>
        <dbReference type="EMBL" id="TNN78756.1"/>
    </source>
</evidence>
<comment type="caution">
    <text evidence="1">The sequence shown here is derived from an EMBL/GenBank/DDBJ whole genome shotgun (WGS) entry which is preliminary data.</text>
</comment>
<proteinExistence type="predicted"/>
<organism evidence="1 2">
    <name type="scientific">Liparis tanakae</name>
    <name type="common">Tanaka's snailfish</name>
    <dbReference type="NCBI Taxonomy" id="230148"/>
    <lineage>
        <taxon>Eukaryota</taxon>
        <taxon>Metazoa</taxon>
        <taxon>Chordata</taxon>
        <taxon>Craniata</taxon>
        <taxon>Vertebrata</taxon>
        <taxon>Euteleostomi</taxon>
        <taxon>Actinopterygii</taxon>
        <taxon>Neopterygii</taxon>
        <taxon>Teleostei</taxon>
        <taxon>Neoteleostei</taxon>
        <taxon>Acanthomorphata</taxon>
        <taxon>Eupercaria</taxon>
        <taxon>Perciformes</taxon>
        <taxon>Cottioidei</taxon>
        <taxon>Cottales</taxon>
        <taxon>Liparidae</taxon>
        <taxon>Liparis</taxon>
    </lineage>
</organism>
<dbReference type="Proteomes" id="UP000314294">
    <property type="component" value="Unassembled WGS sequence"/>
</dbReference>
<dbReference type="EMBL" id="SRLO01000070">
    <property type="protein sequence ID" value="TNN78756.1"/>
    <property type="molecule type" value="Genomic_DNA"/>
</dbReference>
<name>A0A4Z2ILI1_9TELE</name>
<sequence>MLGEPERWKWMFCHLPSRRCHTRVSSDCMVRGMPLVSMYWVSARTAMPLWCTSKHELMKVQRLTFTASAFLLSKLLAAVEGQRETGLQLEGSPMDWCGYANMRAGRSVSCAYLQTPEKQTEGSQKVQKASIL</sequence>
<accession>A0A4Z2ILI1</accession>